<sequence>MNPLRWSSCVWLWLMCTNVECLPKFHVSSRDQYDESVSVTLNYILDETLDTEIPEYVNAWLSWVTQKAMSDFQLFFRFTLNISYTITQLESQSDLKSKLEPYEKPSLRPEGAISALAEYFKDRSHSDIICLVTKEKIDDGYYVRNGYGYYAHHTLCKNGLPILLAYARSQEGYSAHMLLSILLNSIHLGKGEHVYNLPSDEHEKVRDFLRTCKNGREDGSVPIPPREPVPPPLPPVPPIEPEEPVSPPKPPTSPEQPEVPEVPIPEPPPPPGPAPPPEPPVTTTTTEAPVPDYC</sequence>
<evidence type="ECO:0000256" key="2">
    <source>
        <dbReference type="SAM" id="SignalP"/>
    </source>
</evidence>
<dbReference type="AlphaFoldDB" id="A0A0K8RET3"/>
<accession>A0A0K8RET3</accession>
<feature type="compositionally biased region" description="Pro residues" evidence="1">
    <location>
        <begin position="222"/>
        <end position="254"/>
    </location>
</feature>
<reference evidence="3" key="1">
    <citation type="submission" date="2012-12" db="EMBL/GenBank/DDBJ databases">
        <title>Identification and characterization of a phenylalanine ammonia-lyase gene family in Isatis indigotica Fort.</title>
        <authorList>
            <person name="Liu Q."/>
            <person name="Chen J."/>
            <person name="Zhou X."/>
            <person name="Di P."/>
            <person name="Xiao Y."/>
            <person name="Xuan H."/>
            <person name="Zhang L."/>
            <person name="Chen W."/>
        </authorList>
    </citation>
    <scope>NUCLEOTIDE SEQUENCE</scope>
    <source>
        <tissue evidence="3">Salivary gland</tissue>
    </source>
</reference>
<keyword evidence="2" id="KW-0732">Signal</keyword>
<proteinExistence type="evidence at transcript level"/>
<feature type="compositionally biased region" description="Low complexity" evidence="1">
    <location>
        <begin position="281"/>
        <end position="294"/>
    </location>
</feature>
<protein>
    <submittedName>
        <fullName evidence="3">Putative p32 protein</fullName>
    </submittedName>
</protein>
<name>A0A0K8RET3_IXORI</name>
<evidence type="ECO:0000313" key="3">
    <source>
        <dbReference type="EMBL" id="JAA69652.1"/>
    </source>
</evidence>
<evidence type="ECO:0000256" key="1">
    <source>
        <dbReference type="SAM" id="MobiDB-lite"/>
    </source>
</evidence>
<dbReference type="EMBL" id="GADI01004156">
    <property type="protein sequence ID" value="JAA69652.1"/>
    <property type="molecule type" value="mRNA"/>
</dbReference>
<feature type="compositionally biased region" description="Pro residues" evidence="1">
    <location>
        <begin position="260"/>
        <end position="280"/>
    </location>
</feature>
<organism evidence="3">
    <name type="scientific">Ixodes ricinus</name>
    <name type="common">Common tick</name>
    <name type="synonym">Acarus ricinus</name>
    <dbReference type="NCBI Taxonomy" id="34613"/>
    <lineage>
        <taxon>Eukaryota</taxon>
        <taxon>Metazoa</taxon>
        <taxon>Ecdysozoa</taxon>
        <taxon>Arthropoda</taxon>
        <taxon>Chelicerata</taxon>
        <taxon>Arachnida</taxon>
        <taxon>Acari</taxon>
        <taxon>Parasitiformes</taxon>
        <taxon>Ixodida</taxon>
        <taxon>Ixodoidea</taxon>
        <taxon>Ixodidae</taxon>
        <taxon>Ixodinae</taxon>
        <taxon>Ixodes</taxon>
    </lineage>
</organism>
<feature type="region of interest" description="Disordered" evidence="1">
    <location>
        <begin position="213"/>
        <end position="294"/>
    </location>
</feature>
<feature type="chain" id="PRO_5005517181" evidence="2">
    <location>
        <begin position="22"/>
        <end position="294"/>
    </location>
</feature>
<feature type="signal peptide" evidence="2">
    <location>
        <begin position="1"/>
        <end position="21"/>
    </location>
</feature>